<comment type="caution">
    <text evidence="2">The sequence shown here is derived from an EMBL/GenBank/DDBJ whole genome shotgun (WGS) entry which is preliminary data.</text>
</comment>
<dbReference type="EMBL" id="JACWMW010000004">
    <property type="protein sequence ID" value="MBD1387160.1"/>
    <property type="molecule type" value="Genomic_DNA"/>
</dbReference>
<name>A0ABR7X9B0_9SPHI</name>
<sequence length="52" mass="5716">MTASQNRAGTSKKSANKSTPPANKDLETQIPLSEKDEVKKAEQRTNKNTKKS</sequence>
<evidence type="ECO:0000313" key="3">
    <source>
        <dbReference type="Proteomes" id="UP000618754"/>
    </source>
</evidence>
<feature type="region of interest" description="Disordered" evidence="1">
    <location>
        <begin position="1"/>
        <end position="52"/>
    </location>
</feature>
<dbReference type="Proteomes" id="UP000618754">
    <property type="component" value="Unassembled WGS sequence"/>
</dbReference>
<protein>
    <submittedName>
        <fullName evidence="2">Uncharacterized protein</fullName>
    </submittedName>
</protein>
<organism evidence="2 3">
    <name type="scientific">Mucilaginibacter rigui</name>
    <dbReference type="NCBI Taxonomy" id="534635"/>
    <lineage>
        <taxon>Bacteria</taxon>
        <taxon>Pseudomonadati</taxon>
        <taxon>Bacteroidota</taxon>
        <taxon>Sphingobacteriia</taxon>
        <taxon>Sphingobacteriales</taxon>
        <taxon>Sphingobacteriaceae</taxon>
        <taxon>Mucilaginibacter</taxon>
    </lineage>
</organism>
<feature type="compositionally biased region" description="Polar residues" evidence="1">
    <location>
        <begin position="1"/>
        <end position="21"/>
    </location>
</feature>
<gene>
    <name evidence="2" type="ORF">IDJ75_17870</name>
</gene>
<evidence type="ECO:0000256" key="1">
    <source>
        <dbReference type="SAM" id="MobiDB-lite"/>
    </source>
</evidence>
<keyword evidence="3" id="KW-1185">Reference proteome</keyword>
<feature type="compositionally biased region" description="Basic and acidic residues" evidence="1">
    <location>
        <begin position="33"/>
        <end position="45"/>
    </location>
</feature>
<accession>A0ABR7X9B0</accession>
<proteinExistence type="predicted"/>
<reference evidence="2 3" key="1">
    <citation type="submission" date="2020-09" db="EMBL/GenBank/DDBJ databases">
        <title>Novel species of Mucilaginibacter isolated from a glacier on the Tibetan Plateau.</title>
        <authorList>
            <person name="Liu Q."/>
            <person name="Xin Y.-H."/>
        </authorList>
    </citation>
    <scope>NUCLEOTIDE SEQUENCE [LARGE SCALE GENOMIC DNA]</scope>
    <source>
        <strain evidence="2 3">CGMCC 1.13878</strain>
    </source>
</reference>
<dbReference type="RefSeq" id="WP_191177000.1">
    <property type="nucleotide sequence ID" value="NZ_JACWMW010000004.1"/>
</dbReference>
<evidence type="ECO:0000313" key="2">
    <source>
        <dbReference type="EMBL" id="MBD1387160.1"/>
    </source>
</evidence>